<evidence type="ECO:0000313" key="3">
    <source>
        <dbReference type="EMBL" id="KAK8774595.1"/>
    </source>
</evidence>
<reference evidence="3 4" key="1">
    <citation type="journal article" date="2023" name="Arcadia Sci">
        <title>De novo assembly of a long-read Amblyomma americanum tick genome.</title>
        <authorList>
            <person name="Chou S."/>
            <person name="Poskanzer K.E."/>
            <person name="Rollins M."/>
            <person name="Thuy-Boun P.S."/>
        </authorList>
    </citation>
    <scope>NUCLEOTIDE SEQUENCE [LARGE SCALE GENOMIC DNA]</scope>
    <source>
        <strain evidence="3">F_SG_1</strain>
        <tissue evidence="3">Salivary glands</tissue>
    </source>
</reference>
<dbReference type="PANTHER" id="PTHR11733:SF241">
    <property type="entry name" value="GH26575P-RELATED"/>
    <property type="match status" value="1"/>
</dbReference>
<feature type="domain" description="Peptidase M13 N-terminal" evidence="2">
    <location>
        <begin position="76"/>
        <end position="450"/>
    </location>
</feature>
<dbReference type="SUPFAM" id="SSF55486">
    <property type="entry name" value="Metalloproteases ('zincins'), catalytic domain"/>
    <property type="match status" value="1"/>
</dbReference>
<comment type="similarity">
    <text evidence="1">Belongs to the peptidase M13 family.</text>
</comment>
<evidence type="ECO:0000259" key="2">
    <source>
        <dbReference type="Pfam" id="PF05649"/>
    </source>
</evidence>
<dbReference type="InterPro" id="IPR000718">
    <property type="entry name" value="Peptidase_M13"/>
</dbReference>
<comment type="caution">
    <text evidence="3">The sequence shown here is derived from an EMBL/GenBank/DDBJ whole genome shotgun (WGS) entry which is preliminary data.</text>
</comment>
<accession>A0AAQ4EIH9</accession>
<dbReference type="Proteomes" id="UP001321473">
    <property type="component" value="Unassembled WGS sequence"/>
</dbReference>
<organism evidence="3 4">
    <name type="scientific">Amblyomma americanum</name>
    <name type="common">Lone star tick</name>
    <dbReference type="NCBI Taxonomy" id="6943"/>
    <lineage>
        <taxon>Eukaryota</taxon>
        <taxon>Metazoa</taxon>
        <taxon>Ecdysozoa</taxon>
        <taxon>Arthropoda</taxon>
        <taxon>Chelicerata</taxon>
        <taxon>Arachnida</taxon>
        <taxon>Acari</taxon>
        <taxon>Parasitiformes</taxon>
        <taxon>Ixodida</taxon>
        <taxon>Ixodoidea</taxon>
        <taxon>Ixodidae</taxon>
        <taxon>Amblyomminae</taxon>
        <taxon>Amblyomma</taxon>
    </lineage>
</organism>
<dbReference type="GO" id="GO:0004222">
    <property type="term" value="F:metalloendopeptidase activity"/>
    <property type="evidence" value="ECO:0007669"/>
    <property type="project" value="InterPro"/>
</dbReference>
<keyword evidence="4" id="KW-1185">Reference proteome</keyword>
<evidence type="ECO:0000256" key="1">
    <source>
        <dbReference type="ARBA" id="ARBA00007357"/>
    </source>
</evidence>
<dbReference type="GO" id="GO:0016485">
    <property type="term" value="P:protein processing"/>
    <property type="evidence" value="ECO:0007669"/>
    <property type="project" value="TreeGrafter"/>
</dbReference>
<dbReference type="EMBL" id="JARKHS020015252">
    <property type="protein sequence ID" value="KAK8774595.1"/>
    <property type="molecule type" value="Genomic_DNA"/>
</dbReference>
<dbReference type="Gene3D" id="3.40.390.10">
    <property type="entry name" value="Collagenase (Catalytic Domain)"/>
    <property type="match status" value="3"/>
</dbReference>
<dbReference type="InterPro" id="IPR008753">
    <property type="entry name" value="Peptidase_M13_N"/>
</dbReference>
<proteinExistence type="inferred from homology"/>
<name>A0AAQ4EIH9_AMBAM</name>
<dbReference type="PANTHER" id="PTHR11733">
    <property type="entry name" value="ZINC METALLOPROTEASE FAMILY M13 NEPRILYSIN-RELATED"/>
    <property type="match status" value="1"/>
</dbReference>
<gene>
    <name evidence="3" type="ORF">V5799_010872</name>
</gene>
<dbReference type="AlphaFoldDB" id="A0AAQ4EIH9"/>
<evidence type="ECO:0000313" key="4">
    <source>
        <dbReference type="Proteomes" id="UP001321473"/>
    </source>
</evidence>
<sequence length="665" mass="75197">MTPTPCPRCLVCGLVFGCAAFVAGTFAAIVYFSAIAGRATTLVSAPDDPVSLPCHTTDCVKYEALLRATLNTSVDPCHDFKAYVTSSWVADPRTVPEQHWNYAWDVKYLWMQNMAAEIRNRYSYTPLGSLVATSFDVCENRIDEKADETRRVFKQLMHNLSVPWPEMPPQNVDPFEAHLNLCVRWNMPLWFDLRLLPGKPLDGRKAIYVYPSAYAKFWRNQYLSMNSEATERQYVDNYLVYFADHGKMLNKTSAKTVNRDEVFNFTRGVVFQLAAVQKDKRPVVLELDSLARGFGQRTERVVSLMAQSFPTNDSFKPEDKIIVKGKGSIDVVRHIVADHEPTLVLSHLGWWMLQVYAPIADNHFFVQKYGTSEMANLLRPLFCETQVESSFKLIVLANHIALNFPYHVRQNINELLDNVRESAIATYERSNLPPYTKITLLRKLKEMQINLWPKAEYRSTSRLRKIYSFEYTSTRTMLDYWISERQANGRLVGSDAYFEDKRLPHGNSKDSFTYDTLLNTVTMSMLVAHSPFYYPDGDNAINYGGLGAAFAKTLLEGLESDPDFHDVTGQIAATKGSPVIGDNLTAVHGLKLGGHVILPAFRALVTVRNGSVNNGRGFSPEKLFFISYCHSQTRLSKAYDCNGVLQGVPSFVSAFNCRPGSRMNP</sequence>
<dbReference type="InterPro" id="IPR024079">
    <property type="entry name" value="MetalloPept_cat_dom_sf"/>
</dbReference>
<dbReference type="PROSITE" id="PS51885">
    <property type="entry name" value="NEPRILYSIN"/>
    <property type="match status" value="1"/>
</dbReference>
<dbReference type="Pfam" id="PF05649">
    <property type="entry name" value="Peptidase_M13_N"/>
    <property type="match status" value="1"/>
</dbReference>
<dbReference type="GO" id="GO:0005886">
    <property type="term" value="C:plasma membrane"/>
    <property type="evidence" value="ECO:0007669"/>
    <property type="project" value="TreeGrafter"/>
</dbReference>
<protein>
    <recommendedName>
        <fullName evidence="2">Peptidase M13 N-terminal domain-containing protein</fullName>
    </recommendedName>
</protein>